<evidence type="ECO:0000256" key="4">
    <source>
        <dbReference type="ARBA" id="ARBA00010550"/>
    </source>
</evidence>
<evidence type="ECO:0000259" key="18">
    <source>
        <dbReference type="SMART" id="SM00382"/>
    </source>
</evidence>
<evidence type="ECO:0000256" key="14">
    <source>
        <dbReference type="ARBA" id="ARBA00023128"/>
    </source>
</evidence>
<keyword evidence="7" id="KW-0479">Metal-binding</keyword>
<name>A0A0D3KYL0_EMIH1</name>
<dbReference type="Pfam" id="PF00004">
    <property type="entry name" value="AAA"/>
    <property type="match status" value="1"/>
</dbReference>
<dbReference type="InterPro" id="IPR003959">
    <property type="entry name" value="ATPase_AAA_core"/>
</dbReference>
<dbReference type="MEROPS" id="M41.A17"/>
<dbReference type="HAMAP" id="MF_01458">
    <property type="entry name" value="FtsH"/>
    <property type="match status" value="1"/>
</dbReference>
<comment type="cofactor">
    <cofactor evidence="1">
        <name>Zn(2+)</name>
        <dbReference type="ChEBI" id="CHEBI:29105"/>
    </cofactor>
</comment>
<dbReference type="InterPro" id="IPR003593">
    <property type="entry name" value="AAA+_ATPase"/>
</dbReference>
<dbReference type="Gene3D" id="1.10.8.60">
    <property type="match status" value="1"/>
</dbReference>
<dbReference type="RefSeq" id="XP_005793274.1">
    <property type="nucleotide sequence ID" value="XM_005793217.1"/>
</dbReference>
<dbReference type="KEGG" id="ehx:EMIHUDRAFT_69517"/>
<evidence type="ECO:0000256" key="2">
    <source>
        <dbReference type="ARBA" id="ARBA00004225"/>
    </source>
</evidence>
<evidence type="ECO:0000256" key="6">
    <source>
        <dbReference type="ARBA" id="ARBA00022692"/>
    </source>
</evidence>
<dbReference type="FunFam" id="1.10.8.60:FF:000019">
    <property type="entry name" value="AFG3-like AAA ATPase 2"/>
    <property type="match status" value="1"/>
</dbReference>
<organism evidence="19 20">
    <name type="scientific">Emiliania huxleyi (strain CCMP1516)</name>
    <dbReference type="NCBI Taxonomy" id="280463"/>
    <lineage>
        <taxon>Eukaryota</taxon>
        <taxon>Haptista</taxon>
        <taxon>Haptophyta</taxon>
        <taxon>Prymnesiophyceae</taxon>
        <taxon>Isochrysidales</taxon>
        <taxon>Noelaerhabdaceae</taxon>
        <taxon>Emiliania</taxon>
    </lineage>
</organism>
<dbReference type="OMA" id="ARQKGNF"/>
<dbReference type="Pfam" id="PF01434">
    <property type="entry name" value="Peptidase_M41"/>
    <property type="match status" value="1"/>
</dbReference>
<dbReference type="PROSITE" id="PS00674">
    <property type="entry name" value="AAA"/>
    <property type="match status" value="1"/>
</dbReference>
<evidence type="ECO:0000256" key="9">
    <source>
        <dbReference type="ARBA" id="ARBA00022801"/>
    </source>
</evidence>
<dbReference type="EnsemblProtists" id="EOD40845">
    <property type="protein sequence ID" value="EOD40845"/>
    <property type="gene ID" value="EMIHUDRAFT_69517"/>
</dbReference>
<dbReference type="Proteomes" id="UP000013827">
    <property type="component" value="Unassembled WGS sequence"/>
</dbReference>
<keyword evidence="13" id="KW-0482">Metalloprotease</keyword>
<dbReference type="GO" id="GO:0034982">
    <property type="term" value="P:mitochondrial protein processing"/>
    <property type="evidence" value="ECO:0007669"/>
    <property type="project" value="TreeGrafter"/>
</dbReference>
<dbReference type="SUPFAM" id="SSF140990">
    <property type="entry name" value="FtsH protease domain-like"/>
    <property type="match status" value="1"/>
</dbReference>
<dbReference type="FunFam" id="1.20.58.760:FF:000003">
    <property type="entry name" value="AFG3-like AAA ATPase 2"/>
    <property type="match status" value="1"/>
</dbReference>
<evidence type="ECO:0000256" key="8">
    <source>
        <dbReference type="ARBA" id="ARBA00022741"/>
    </source>
</evidence>
<feature type="region of interest" description="Disordered" evidence="17">
    <location>
        <begin position="1"/>
        <end position="25"/>
    </location>
</feature>
<evidence type="ECO:0000256" key="7">
    <source>
        <dbReference type="ARBA" id="ARBA00022723"/>
    </source>
</evidence>
<keyword evidence="8 16" id="KW-0547">Nucleotide-binding</keyword>
<dbReference type="PaxDb" id="2903-EOD40845"/>
<protein>
    <recommendedName>
        <fullName evidence="18">AAA+ ATPase domain-containing protein</fullName>
    </recommendedName>
</protein>
<feature type="domain" description="AAA+ ATPase" evidence="18">
    <location>
        <begin position="233"/>
        <end position="367"/>
    </location>
</feature>
<dbReference type="eggNOG" id="KOG0731">
    <property type="taxonomic scope" value="Eukaryota"/>
</dbReference>
<comment type="similarity">
    <text evidence="16">Belongs to the AAA ATPase family.</text>
</comment>
<dbReference type="GeneID" id="17286115"/>
<dbReference type="FunFam" id="3.40.50.300:FF:000001">
    <property type="entry name" value="ATP-dependent zinc metalloprotease FtsH"/>
    <property type="match status" value="1"/>
</dbReference>
<dbReference type="PANTHER" id="PTHR43655">
    <property type="entry name" value="ATP-DEPENDENT PROTEASE"/>
    <property type="match status" value="1"/>
</dbReference>
<dbReference type="GO" id="GO:0046872">
    <property type="term" value="F:metal ion binding"/>
    <property type="evidence" value="ECO:0007669"/>
    <property type="project" value="UniProtKB-KW"/>
</dbReference>
<keyword evidence="10" id="KW-0862">Zinc</keyword>
<dbReference type="Pfam" id="PF17862">
    <property type="entry name" value="AAA_lid_3"/>
    <property type="match status" value="1"/>
</dbReference>
<evidence type="ECO:0000256" key="12">
    <source>
        <dbReference type="ARBA" id="ARBA00022989"/>
    </source>
</evidence>
<dbReference type="InterPro" id="IPR003960">
    <property type="entry name" value="ATPase_AAA_CS"/>
</dbReference>
<evidence type="ECO:0000313" key="19">
    <source>
        <dbReference type="EnsemblProtists" id="EOD40845"/>
    </source>
</evidence>
<evidence type="ECO:0000256" key="16">
    <source>
        <dbReference type="RuleBase" id="RU003651"/>
    </source>
</evidence>
<dbReference type="Gene3D" id="3.40.50.300">
    <property type="entry name" value="P-loop containing nucleotide triphosphate hydrolases"/>
    <property type="match status" value="1"/>
</dbReference>
<keyword evidence="12" id="KW-1133">Transmembrane helix</keyword>
<dbReference type="PANTHER" id="PTHR43655:SF2">
    <property type="entry name" value="AFG3 LIKE MATRIX AAA PEPTIDASE SUBUNIT 2, ISOFORM A"/>
    <property type="match status" value="1"/>
</dbReference>
<sequence>MKAEPDKGGGGGGGGGAGPPGPQSQSLWAAAAVAAAALTLYNSMSDGISGSREITQADFIRDVLESGEVRHIVIVNKNRAKVYMRSPSLAEQSQPSYEVSLGNVGSFEKRRRAQADLGVAPRDYVNVTHESQVSVANELLKVGPTLLLIGFWAAFMMRGGLGGMMGGGGGGGGGGGRNIFQVGKSKPTIVTKEKSTGVAFKDVAGLAEAKNEVMELVDFLKRPERYKELGAKIPKGALLSGPPGCGKTLLAKATAGEANVPFLSISGCSDFIEMFVGVGPARAKAMQPCIVFIDEIDAVGKARGRGGNFGGNDERENTLNQLLVEMDGFSSTGQIVVLAGTNRPDTLDSALLRPGRFDRQISIDPPDVKGRVKIFNVHLPKVRTKDNAEELAAKLAALTPGFSGAEIANVVNEAALIAARNEKDYVYLDDFHAAMDRVIGGLEKKSKVMTVEDKTRVAHHEAGHAVTGWFLEHASPLLKVSIVPRGVAALGYAQYVPKEKKLHTKEQMMDTMCMMLGGRVAELLFFKDVSTGAQDDLSKVTRLAYSLVTTYGMNDKIGNRSYPPPNDGRMASQRPYSEETAEVVDEEARALANEAYDRTVALLTERKELVKVLAEKLMEKEVILREDVIAVLGERQWDDGSEQLGAGLLSGDAAAATAACRADGGPHSARQRPPKP</sequence>
<comment type="similarity">
    <text evidence="3">In the C-terminal section; belongs to the peptidase M41 family.</text>
</comment>
<dbReference type="GO" id="GO:0005745">
    <property type="term" value="C:m-AAA complex"/>
    <property type="evidence" value="ECO:0007669"/>
    <property type="project" value="TreeGrafter"/>
</dbReference>
<keyword evidence="11 16" id="KW-0067">ATP-binding</keyword>
<evidence type="ECO:0000256" key="17">
    <source>
        <dbReference type="SAM" id="MobiDB-lite"/>
    </source>
</evidence>
<feature type="compositionally biased region" description="Gly residues" evidence="17">
    <location>
        <begin position="8"/>
        <end position="18"/>
    </location>
</feature>
<dbReference type="AlphaFoldDB" id="A0A0D3KYL0"/>
<dbReference type="STRING" id="2903.R1FP40"/>
<dbReference type="InterPro" id="IPR050928">
    <property type="entry name" value="ATP-dep_Zn_Metalloprotease"/>
</dbReference>
<accession>A0A0D3KYL0</accession>
<keyword evidence="5" id="KW-0645">Protease</keyword>
<dbReference type="Gene3D" id="1.20.58.760">
    <property type="entry name" value="Peptidase M41"/>
    <property type="match status" value="1"/>
</dbReference>
<dbReference type="InterPro" id="IPR041569">
    <property type="entry name" value="AAA_lid_3"/>
</dbReference>
<dbReference type="GO" id="GO:0016887">
    <property type="term" value="F:ATP hydrolysis activity"/>
    <property type="evidence" value="ECO:0007669"/>
    <property type="project" value="InterPro"/>
</dbReference>
<keyword evidence="14" id="KW-0496">Mitochondrion</keyword>
<evidence type="ECO:0000256" key="10">
    <source>
        <dbReference type="ARBA" id="ARBA00022833"/>
    </source>
</evidence>
<dbReference type="SMART" id="SM00382">
    <property type="entry name" value="AAA"/>
    <property type="match status" value="1"/>
</dbReference>
<evidence type="ECO:0000256" key="5">
    <source>
        <dbReference type="ARBA" id="ARBA00022670"/>
    </source>
</evidence>
<comment type="similarity">
    <text evidence="4">In the N-terminal section; belongs to the AAA ATPase family.</text>
</comment>
<evidence type="ECO:0000256" key="13">
    <source>
        <dbReference type="ARBA" id="ARBA00023049"/>
    </source>
</evidence>
<dbReference type="InterPro" id="IPR027417">
    <property type="entry name" value="P-loop_NTPase"/>
</dbReference>
<evidence type="ECO:0000256" key="3">
    <source>
        <dbReference type="ARBA" id="ARBA00010044"/>
    </source>
</evidence>
<keyword evidence="6" id="KW-0812">Transmembrane</keyword>
<comment type="subcellular location">
    <subcellularLocation>
        <location evidence="2">Mitochondrion membrane</location>
        <topology evidence="2">Multi-pass membrane protein</topology>
    </subcellularLocation>
</comment>
<dbReference type="GO" id="GO:0004176">
    <property type="term" value="F:ATP-dependent peptidase activity"/>
    <property type="evidence" value="ECO:0007669"/>
    <property type="project" value="InterPro"/>
</dbReference>
<reference evidence="19" key="2">
    <citation type="submission" date="2024-10" db="UniProtKB">
        <authorList>
            <consortium name="EnsemblProtists"/>
        </authorList>
    </citation>
    <scope>IDENTIFICATION</scope>
</reference>
<evidence type="ECO:0000256" key="1">
    <source>
        <dbReference type="ARBA" id="ARBA00001947"/>
    </source>
</evidence>
<dbReference type="InterPro" id="IPR037219">
    <property type="entry name" value="Peptidase_M41-like"/>
</dbReference>
<dbReference type="InterPro" id="IPR005936">
    <property type="entry name" value="FtsH"/>
</dbReference>
<keyword evidence="9" id="KW-0378">Hydrolase</keyword>
<proteinExistence type="inferred from homology"/>
<dbReference type="Gene3D" id="3.40.1690.20">
    <property type="match status" value="1"/>
</dbReference>
<dbReference type="InterPro" id="IPR000642">
    <property type="entry name" value="Peptidase_M41"/>
</dbReference>
<evidence type="ECO:0000256" key="11">
    <source>
        <dbReference type="ARBA" id="ARBA00022840"/>
    </source>
</evidence>
<dbReference type="GO" id="GO:0005524">
    <property type="term" value="F:ATP binding"/>
    <property type="evidence" value="ECO:0007669"/>
    <property type="project" value="UniProtKB-KW"/>
</dbReference>
<keyword evidence="15" id="KW-0472">Membrane</keyword>
<dbReference type="SUPFAM" id="SSF52540">
    <property type="entry name" value="P-loop containing nucleoside triphosphate hydrolases"/>
    <property type="match status" value="1"/>
</dbReference>
<evidence type="ECO:0000256" key="15">
    <source>
        <dbReference type="ARBA" id="ARBA00023136"/>
    </source>
</evidence>
<evidence type="ECO:0000313" key="20">
    <source>
        <dbReference type="Proteomes" id="UP000013827"/>
    </source>
</evidence>
<reference evidence="20" key="1">
    <citation type="journal article" date="2013" name="Nature">
        <title>Pan genome of the phytoplankton Emiliania underpins its global distribution.</title>
        <authorList>
            <person name="Read B.A."/>
            <person name="Kegel J."/>
            <person name="Klute M.J."/>
            <person name="Kuo A."/>
            <person name="Lefebvre S.C."/>
            <person name="Maumus F."/>
            <person name="Mayer C."/>
            <person name="Miller J."/>
            <person name="Monier A."/>
            <person name="Salamov A."/>
            <person name="Young J."/>
            <person name="Aguilar M."/>
            <person name="Claverie J.M."/>
            <person name="Frickenhaus S."/>
            <person name="Gonzalez K."/>
            <person name="Herman E.K."/>
            <person name="Lin Y.C."/>
            <person name="Napier J."/>
            <person name="Ogata H."/>
            <person name="Sarno A.F."/>
            <person name="Shmutz J."/>
            <person name="Schroeder D."/>
            <person name="de Vargas C."/>
            <person name="Verret F."/>
            <person name="von Dassow P."/>
            <person name="Valentin K."/>
            <person name="Van de Peer Y."/>
            <person name="Wheeler G."/>
            <person name="Dacks J.B."/>
            <person name="Delwiche C.F."/>
            <person name="Dyhrman S.T."/>
            <person name="Glockner G."/>
            <person name="John U."/>
            <person name="Richards T."/>
            <person name="Worden A.Z."/>
            <person name="Zhang X."/>
            <person name="Grigoriev I.V."/>
            <person name="Allen A.E."/>
            <person name="Bidle K."/>
            <person name="Borodovsky M."/>
            <person name="Bowler C."/>
            <person name="Brownlee C."/>
            <person name="Cock J.M."/>
            <person name="Elias M."/>
            <person name="Gladyshev V.N."/>
            <person name="Groth M."/>
            <person name="Guda C."/>
            <person name="Hadaegh A."/>
            <person name="Iglesias-Rodriguez M.D."/>
            <person name="Jenkins J."/>
            <person name="Jones B.M."/>
            <person name="Lawson T."/>
            <person name="Leese F."/>
            <person name="Lindquist E."/>
            <person name="Lobanov A."/>
            <person name="Lomsadze A."/>
            <person name="Malik S.B."/>
            <person name="Marsh M.E."/>
            <person name="Mackinder L."/>
            <person name="Mock T."/>
            <person name="Mueller-Roeber B."/>
            <person name="Pagarete A."/>
            <person name="Parker M."/>
            <person name="Probert I."/>
            <person name="Quesneville H."/>
            <person name="Raines C."/>
            <person name="Rensing S.A."/>
            <person name="Riano-Pachon D.M."/>
            <person name="Richier S."/>
            <person name="Rokitta S."/>
            <person name="Shiraiwa Y."/>
            <person name="Soanes D.M."/>
            <person name="van der Giezen M."/>
            <person name="Wahlund T.M."/>
            <person name="Williams B."/>
            <person name="Wilson W."/>
            <person name="Wolfe G."/>
            <person name="Wurch L.L."/>
        </authorList>
    </citation>
    <scope>NUCLEOTIDE SEQUENCE</scope>
</reference>
<dbReference type="GO" id="GO:0004222">
    <property type="term" value="F:metalloendopeptidase activity"/>
    <property type="evidence" value="ECO:0007669"/>
    <property type="project" value="InterPro"/>
</dbReference>
<dbReference type="HOGENOM" id="CLU_000688_16_0_1"/>
<dbReference type="NCBIfam" id="TIGR01241">
    <property type="entry name" value="FtsH_fam"/>
    <property type="match status" value="1"/>
</dbReference>
<keyword evidence="20" id="KW-1185">Reference proteome</keyword>
<dbReference type="CDD" id="cd19501">
    <property type="entry name" value="RecA-like_FtsH"/>
    <property type="match status" value="1"/>
</dbReference>